<reference evidence="1 2" key="1">
    <citation type="submission" date="2019-12" db="EMBL/GenBank/DDBJ databases">
        <title>Alteromonas phage V22 represents a new genus of marine bacteriophages that requires a novel tail fiber chaperone for host recognition.</title>
        <authorList>
            <person name="Gonzalez-Serrano R."/>
            <person name="Dunne M."/>
            <person name="Rosselli R."/>
            <person name="Martin-Cuadrado A.-B."/>
            <person name="Grosboillot V."/>
            <person name="Zinsli L."/>
            <person name="Roda-Garcia J.J."/>
            <person name="Loessner M.J."/>
            <person name="Rodriguez-Valera F."/>
        </authorList>
    </citation>
    <scope>NUCLEOTIDE SEQUENCE [LARGE SCALE GENOMIC DNA]</scope>
</reference>
<protein>
    <submittedName>
        <fullName evidence="1">Uncharacterized protein</fullName>
    </submittedName>
</protein>
<sequence>MRLRQDTTMFSVKVTRKTRNLEKLVDKLEALSKEHVETGVFAEQGEHPKTEMSYVQLAVMHEEGDGNFPPRTVRPLIMNSMKEKPFMDKVSQHLNKYLFKDVSLNYALGYIGQDMAMIGKSFFGVINNPWMKGNAPKTIELKGKNTPLVDEGFFKDTWAYKTSVNNIVVESV</sequence>
<keyword evidence="2" id="KW-1185">Reference proteome</keyword>
<dbReference type="GeneID" id="55626432"/>
<dbReference type="EMBL" id="MN877442">
    <property type="protein sequence ID" value="QHZ59733.1"/>
    <property type="molecule type" value="Genomic_DNA"/>
</dbReference>
<proteinExistence type="predicted"/>
<accession>A0A6C0R1A7</accession>
<dbReference type="KEGG" id="vg:55626432"/>
<evidence type="ECO:0000313" key="1">
    <source>
        <dbReference type="EMBL" id="QHZ59733.1"/>
    </source>
</evidence>
<name>A0A6C0R1A7_9CAUD</name>
<evidence type="ECO:0000313" key="2">
    <source>
        <dbReference type="Proteomes" id="UP000479357"/>
    </source>
</evidence>
<dbReference type="RefSeq" id="YP_009855692.1">
    <property type="nucleotide sequence ID" value="NC_048847.1"/>
</dbReference>
<organism evidence="1 2">
    <name type="scientific">Alteromonas phage vB_AmeM_PT11-V22</name>
    <dbReference type="NCBI Taxonomy" id="2704031"/>
    <lineage>
        <taxon>Viruses</taxon>
        <taxon>Duplodnaviria</taxon>
        <taxon>Heunggongvirae</taxon>
        <taxon>Uroviricota</taxon>
        <taxon>Caudoviricetes</taxon>
        <taxon>Myoalterovirus</taxon>
        <taxon>Myoalterovirus PT11V22</taxon>
    </lineage>
</organism>
<dbReference type="Proteomes" id="UP000479357">
    <property type="component" value="Segment"/>
</dbReference>